<dbReference type="Proteomes" id="UP000467385">
    <property type="component" value="Chromosome"/>
</dbReference>
<dbReference type="AlphaFoldDB" id="A0A7I7YGE4"/>
<dbReference type="Gene3D" id="1.10.287.850">
    <property type="entry name" value="HP0062-like domain"/>
    <property type="match status" value="1"/>
</dbReference>
<dbReference type="InterPro" id="IPR000084">
    <property type="entry name" value="PE-PGRS_N"/>
</dbReference>
<dbReference type="Pfam" id="PF00934">
    <property type="entry name" value="PE"/>
    <property type="match status" value="1"/>
</dbReference>
<gene>
    <name evidence="3" type="ORF">MCNS_38790</name>
</gene>
<protein>
    <recommendedName>
        <fullName evidence="2">PE domain-containing protein</fullName>
    </recommendedName>
</protein>
<dbReference type="RefSeq" id="WP_085233261.1">
    <property type="nucleotide sequence ID" value="NZ_AP022613.1"/>
</dbReference>
<evidence type="ECO:0000313" key="3">
    <source>
        <dbReference type="EMBL" id="BBZ40816.1"/>
    </source>
</evidence>
<dbReference type="OrthoDB" id="4753757at2"/>
<sequence length="162" mass="17296">MSYVIVAPEMLTAAAGDLDTIGSDLSVARTAAAVPTINLVPAGGDEVSAGIAHLFSRYAEDFHGLAGTAAASHEQFAQHLKTGAGWYSGIEKLHTALLRISLHFHDRYLEPWVNSLPAPLRRLLQRIDDAITTTFAILVGLPVIIGFIAFLLLFAFLGSIGE</sequence>
<keyword evidence="1" id="KW-1133">Transmembrane helix</keyword>
<name>A0A7I7YGE4_9MYCO</name>
<dbReference type="SUPFAM" id="SSF140459">
    <property type="entry name" value="PE/PPE dimer-like"/>
    <property type="match status" value="1"/>
</dbReference>
<evidence type="ECO:0000313" key="4">
    <source>
        <dbReference type="Proteomes" id="UP000467385"/>
    </source>
</evidence>
<dbReference type="EMBL" id="AP022613">
    <property type="protein sequence ID" value="BBZ40816.1"/>
    <property type="molecule type" value="Genomic_DNA"/>
</dbReference>
<reference evidence="3 4" key="1">
    <citation type="journal article" date="2019" name="Emerg. Microbes Infect.">
        <title>Comprehensive subspecies identification of 175 nontuberculous mycobacteria species based on 7547 genomic profiles.</title>
        <authorList>
            <person name="Matsumoto Y."/>
            <person name="Kinjo T."/>
            <person name="Motooka D."/>
            <person name="Nabeya D."/>
            <person name="Jung N."/>
            <person name="Uechi K."/>
            <person name="Horii T."/>
            <person name="Iida T."/>
            <person name="Fujita J."/>
            <person name="Nakamura S."/>
        </authorList>
    </citation>
    <scope>NUCLEOTIDE SEQUENCE [LARGE SCALE GENOMIC DNA]</scope>
    <source>
        <strain evidence="3 4">JCM 14738</strain>
    </source>
</reference>
<accession>A0A7I7YGE4</accession>
<feature type="transmembrane region" description="Helical" evidence="1">
    <location>
        <begin position="130"/>
        <end position="157"/>
    </location>
</feature>
<evidence type="ECO:0000256" key="1">
    <source>
        <dbReference type="SAM" id="Phobius"/>
    </source>
</evidence>
<evidence type="ECO:0000259" key="2">
    <source>
        <dbReference type="Pfam" id="PF00934"/>
    </source>
</evidence>
<keyword evidence="1" id="KW-0812">Transmembrane</keyword>
<keyword evidence="4" id="KW-1185">Reference proteome</keyword>
<keyword evidence="1" id="KW-0472">Membrane</keyword>
<organism evidence="3 4">
    <name type="scientific">Mycobacterium conspicuum</name>
    <dbReference type="NCBI Taxonomy" id="44010"/>
    <lineage>
        <taxon>Bacteria</taxon>
        <taxon>Bacillati</taxon>
        <taxon>Actinomycetota</taxon>
        <taxon>Actinomycetes</taxon>
        <taxon>Mycobacteriales</taxon>
        <taxon>Mycobacteriaceae</taxon>
        <taxon>Mycobacterium</taxon>
    </lineage>
</organism>
<dbReference type="InterPro" id="IPR038332">
    <property type="entry name" value="PPE_sf"/>
</dbReference>
<proteinExistence type="predicted"/>
<feature type="domain" description="PE" evidence="2">
    <location>
        <begin position="4"/>
        <end position="91"/>
    </location>
</feature>